<dbReference type="InterPro" id="IPR003663">
    <property type="entry name" value="Sugar/inositol_transpt"/>
</dbReference>
<evidence type="ECO:0000256" key="4">
    <source>
        <dbReference type="ARBA" id="ARBA00022692"/>
    </source>
</evidence>
<feature type="transmembrane region" description="Helical" evidence="8">
    <location>
        <begin position="421"/>
        <end position="444"/>
    </location>
</feature>
<dbReference type="Gene3D" id="1.20.1250.20">
    <property type="entry name" value="MFS general substrate transporter like domains"/>
    <property type="match status" value="2"/>
</dbReference>
<dbReference type="SUPFAM" id="SSF103473">
    <property type="entry name" value="MFS general substrate transporter"/>
    <property type="match status" value="1"/>
</dbReference>
<dbReference type="PANTHER" id="PTHR48020:SF12">
    <property type="entry name" value="PROTON MYO-INOSITOL COTRANSPORTER"/>
    <property type="match status" value="1"/>
</dbReference>
<dbReference type="RefSeq" id="WP_108604937.1">
    <property type="nucleotide sequence ID" value="NZ_CP026604.1"/>
</dbReference>
<feature type="compositionally biased region" description="Basic and acidic residues" evidence="7">
    <location>
        <begin position="523"/>
        <end position="533"/>
    </location>
</feature>
<feature type="transmembrane region" description="Helical" evidence="8">
    <location>
        <begin position="262"/>
        <end position="288"/>
    </location>
</feature>
<dbReference type="EMBL" id="CP026604">
    <property type="protein sequence ID" value="AWB68894.1"/>
    <property type="molecule type" value="Genomic_DNA"/>
</dbReference>
<dbReference type="PROSITE" id="PS00216">
    <property type="entry name" value="SUGAR_TRANSPORT_1"/>
    <property type="match status" value="1"/>
</dbReference>
<dbReference type="InterPro" id="IPR050814">
    <property type="entry name" value="Myo-inositol_Transporter"/>
</dbReference>
<dbReference type="AlphaFoldDB" id="A0A2S0VXG0"/>
<comment type="similarity">
    <text evidence="2">Belongs to the major facilitator superfamily. Sugar transporter (TC 2.A.1.1) family.</text>
</comment>
<accession>A0A2S0VXG0</accession>
<proteinExistence type="inferred from homology"/>
<dbReference type="GO" id="GO:0016020">
    <property type="term" value="C:membrane"/>
    <property type="evidence" value="ECO:0007669"/>
    <property type="project" value="UniProtKB-SubCell"/>
</dbReference>
<feature type="region of interest" description="Disordered" evidence="7">
    <location>
        <begin position="523"/>
        <end position="549"/>
    </location>
</feature>
<dbReference type="PROSITE" id="PS50850">
    <property type="entry name" value="MFS"/>
    <property type="match status" value="1"/>
</dbReference>
<reference evidence="10 11" key="1">
    <citation type="submission" date="2018-01" db="EMBL/GenBank/DDBJ databases">
        <title>Genome sequence of a Cantenovulum-like bacteria.</title>
        <authorList>
            <person name="Tan W.R."/>
            <person name="Lau N.-S."/>
            <person name="Go F."/>
            <person name="Amirul A.-A.A."/>
        </authorList>
    </citation>
    <scope>NUCLEOTIDE SEQUENCE [LARGE SCALE GENOMIC DNA]</scope>
    <source>
        <strain evidence="10 11">CCB-QB4</strain>
    </source>
</reference>
<organism evidence="10 11">
    <name type="scientific">Saccharobesus litoralis</name>
    <dbReference type="NCBI Taxonomy" id="2172099"/>
    <lineage>
        <taxon>Bacteria</taxon>
        <taxon>Pseudomonadati</taxon>
        <taxon>Pseudomonadota</taxon>
        <taxon>Gammaproteobacteria</taxon>
        <taxon>Alteromonadales</taxon>
        <taxon>Alteromonadaceae</taxon>
        <taxon>Saccharobesus</taxon>
    </lineage>
</organism>
<evidence type="ECO:0000256" key="5">
    <source>
        <dbReference type="ARBA" id="ARBA00022989"/>
    </source>
</evidence>
<dbReference type="KEGG" id="cate:C2869_02655"/>
<dbReference type="InterPro" id="IPR036259">
    <property type="entry name" value="MFS_trans_sf"/>
</dbReference>
<dbReference type="Pfam" id="PF00083">
    <property type="entry name" value="Sugar_tr"/>
    <property type="match status" value="2"/>
</dbReference>
<dbReference type="OrthoDB" id="5368493at2"/>
<evidence type="ECO:0000256" key="3">
    <source>
        <dbReference type="ARBA" id="ARBA00022448"/>
    </source>
</evidence>
<keyword evidence="3" id="KW-0813">Transport</keyword>
<feature type="transmembrane region" description="Helical" evidence="8">
    <location>
        <begin position="456"/>
        <end position="476"/>
    </location>
</feature>
<feature type="transmembrane region" description="Helical" evidence="8">
    <location>
        <begin position="50"/>
        <end position="69"/>
    </location>
</feature>
<feature type="transmembrane region" description="Helical" evidence="8">
    <location>
        <begin position="102"/>
        <end position="122"/>
    </location>
</feature>
<dbReference type="PRINTS" id="PR00171">
    <property type="entry name" value="SUGRTRNSPORT"/>
</dbReference>
<feature type="transmembrane region" description="Helical" evidence="8">
    <location>
        <begin position="488"/>
        <end position="507"/>
    </location>
</feature>
<keyword evidence="5 8" id="KW-1133">Transmembrane helix</keyword>
<dbReference type="PANTHER" id="PTHR48020">
    <property type="entry name" value="PROTON MYO-INOSITOL COTRANSPORTER"/>
    <property type="match status" value="1"/>
</dbReference>
<evidence type="ECO:0000313" key="11">
    <source>
        <dbReference type="Proteomes" id="UP000244441"/>
    </source>
</evidence>
<name>A0A2S0VXG0_9ALTE</name>
<gene>
    <name evidence="10" type="ORF">C2869_02655</name>
</gene>
<protein>
    <submittedName>
        <fullName evidence="10">MFS transporter</fullName>
    </submittedName>
</protein>
<dbReference type="InterPro" id="IPR005829">
    <property type="entry name" value="Sugar_transporter_CS"/>
</dbReference>
<keyword evidence="11" id="KW-1185">Reference proteome</keyword>
<feature type="transmembrane region" description="Helical" evidence="8">
    <location>
        <begin position="78"/>
        <end position="96"/>
    </location>
</feature>
<evidence type="ECO:0000259" key="9">
    <source>
        <dbReference type="PROSITE" id="PS50850"/>
    </source>
</evidence>
<sequence>MDKFTKAAIMFSAIVAFGGFVFGLDAALISGTTGYLTSEFGLDDLQLGNVVSAPALGVLLALVVTGAICESIGRKKTLILIAALYIVSAVTSVIAPSYEALVAARFLGGLAFASLSMASMYIGEIAPAKQRGKLVSTNQIMIVVGLTTAYFANYFLVGLTTNDPEFAKEIGLLGNEWRWMLGVEVIPAVLWGILLLTVPESPRWLISKGRIEEAKQALSRLMAPEKIDAEVEEVRNNLKADGGESLSIIDQLKILGEPKFRLAIMVGVIFAAVQPLTGVNPILFYAPMVFEQTGIGANAAYAQTLIIGVVSFIFTVLAIVFVDKIGRRPLVNFGLAASVACLLMCVIAFQQATYTLDAQDIATLVAANSSLSADSLQTVIGVTYSDDTQFKTALAGIIGAQEFKAVENQFIQAAVSINATLVLVGIVGFIAAFHISIGPIMWVVFSEIVPTQIRGVAIPLFALISSTISYFMQKFFPWMLNQMGGADVFMSFVIAGGIGFILLYRYLPETKGRTIEEIEHMMAGKHKDGEPKKSASLITDDEEQRKATS</sequence>
<feature type="transmembrane region" description="Helical" evidence="8">
    <location>
        <begin position="177"/>
        <end position="198"/>
    </location>
</feature>
<feature type="transmembrane region" description="Helical" evidence="8">
    <location>
        <begin position="134"/>
        <end position="157"/>
    </location>
</feature>
<feature type="transmembrane region" description="Helical" evidence="8">
    <location>
        <begin position="300"/>
        <end position="322"/>
    </location>
</feature>
<evidence type="ECO:0000256" key="7">
    <source>
        <dbReference type="SAM" id="MobiDB-lite"/>
    </source>
</evidence>
<keyword evidence="6 8" id="KW-0472">Membrane</keyword>
<evidence type="ECO:0000256" key="8">
    <source>
        <dbReference type="SAM" id="Phobius"/>
    </source>
</evidence>
<comment type="subcellular location">
    <subcellularLocation>
        <location evidence="1">Membrane</location>
        <topology evidence="1">Multi-pass membrane protein</topology>
    </subcellularLocation>
</comment>
<feature type="transmembrane region" description="Helical" evidence="8">
    <location>
        <begin position="7"/>
        <end position="30"/>
    </location>
</feature>
<evidence type="ECO:0000256" key="2">
    <source>
        <dbReference type="ARBA" id="ARBA00010992"/>
    </source>
</evidence>
<dbReference type="InterPro" id="IPR020846">
    <property type="entry name" value="MFS_dom"/>
</dbReference>
<dbReference type="GO" id="GO:0022857">
    <property type="term" value="F:transmembrane transporter activity"/>
    <property type="evidence" value="ECO:0007669"/>
    <property type="project" value="InterPro"/>
</dbReference>
<evidence type="ECO:0000313" key="10">
    <source>
        <dbReference type="EMBL" id="AWB68894.1"/>
    </source>
</evidence>
<dbReference type="Proteomes" id="UP000244441">
    <property type="component" value="Chromosome"/>
</dbReference>
<evidence type="ECO:0000256" key="6">
    <source>
        <dbReference type="ARBA" id="ARBA00023136"/>
    </source>
</evidence>
<evidence type="ECO:0000256" key="1">
    <source>
        <dbReference type="ARBA" id="ARBA00004141"/>
    </source>
</evidence>
<feature type="domain" description="Major facilitator superfamily (MFS) profile" evidence="9">
    <location>
        <begin position="11"/>
        <end position="511"/>
    </location>
</feature>
<keyword evidence="4 8" id="KW-0812">Transmembrane</keyword>
<feature type="transmembrane region" description="Helical" evidence="8">
    <location>
        <begin position="329"/>
        <end position="349"/>
    </location>
</feature>
<dbReference type="InterPro" id="IPR005828">
    <property type="entry name" value="MFS_sugar_transport-like"/>
</dbReference>